<protein>
    <submittedName>
        <fullName evidence="2">Uncharacterized protein</fullName>
    </submittedName>
</protein>
<sequence>MEPPSSTAGGRFGDDGVAAGIDDQKMSSARGRPADPPEVVFELSNVRSSSRPPSSSSSGRTARGGEGGGTDDDDYVDEYEMEGLIATVSGPRLPSRSSLLNAPGGGGVIGRIAAMLGRLVLSKPGISQISLNGSQPAADGIARHCSALAALCSLAWEPRNRARSAISLLFVSLLCMVVLTENDVAAWHRSIFGRNIGKETRGDPSLVGLTDDQRQSLLKSLYGSYNFYDGSAEDRPNVNYMTEENAGNPYLDLAEQKFPLESWQADAVYANHFLDAAEKLVKRGMEAIFATYHGLGLSDVRVTTDEHSGGERVDYVREDSDQRSSRRSKMFHVQEVDLDAVTSLDDLRSAAPSWERKGGWTTERSFNGLERRLIHAMMTRTEFYNGNFTVVFTGSWQSMGYGGNHGWQSMAGVFETLLKGLFEKLGLNLVVRAIGLPPLSHLSAEEQTELIGGGKSTLVHTLGWSSIYGSDVDMVVWDDYGDVDDGGSVRALDVLSAQMFDLFARQALLSGKTSLPFIWGGDFDVLRNLHNHADADVGQLGIALAGVPETTSEIAATDLPWASWFLNCPKDLKSMCEKDDYQFESRCWIERSDVSPPTPQLGQIPIIQSAIGWRMQKLKGFTLAYVLLTACLDALFEFSEITISTGFPLPDEHCLSYRLTSETVESLSLALEGVDDVHGGDSLTTSMLGVGDGVTDDVLEENLEHTAGLLVDETRDALDTATTSETADGGLGDSLDVIAKDLAVTLGASLSKTFASFSATRHVG</sequence>
<dbReference type="EMBL" id="JALLPB020000008">
    <property type="protein sequence ID" value="KAL3827110.1"/>
    <property type="molecule type" value="Genomic_DNA"/>
</dbReference>
<proteinExistence type="predicted"/>
<organism evidence="2 3">
    <name type="scientific">Cyclostephanos tholiformis</name>
    <dbReference type="NCBI Taxonomy" id="382380"/>
    <lineage>
        <taxon>Eukaryota</taxon>
        <taxon>Sar</taxon>
        <taxon>Stramenopiles</taxon>
        <taxon>Ochrophyta</taxon>
        <taxon>Bacillariophyta</taxon>
        <taxon>Coscinodiscophyceae</taxon>
        <taxon>Thalassiosirophycidae</taxon>
        <taxon>Stephanodiscales</taxon>
        <taxon>Stephanodiscaceae</taxon>
        <taxon>Cyclostephanos</taxon>
    </lineage>
</organism>
<comment type="caution">
    <text evidence="2">The sequence shown here is derived from an EMBL/GenBank/DDBJ whole genome shotgun (WGS) entry which is preliminary data.</text>
</comment>
<feature type="region of interest" description="Disordered" evidence="1">
    <location>
        <begin position="1"/>
        <end position="75"/>
    </location>
</feature>
<keyword evidence="3" id="KW-1185">Reference proteome</keyword>
<name>A0ABD3SRW8_9STRA</name>
<accession>A0ABD3SRW8</accession>
<evidence type="ECO:0000256" key="1">
    <source>
        <dbReference type="SAM" id="MobiDB-lite"/>
    </source>
</evidence>
<dbReference type="Proteomes" id="UP001530377">
    <property type="component" value="Unassembled WGS sequence"/>
</dbReference>
<feature type="compositionally biased region" description="Low complexity" evidence="1">
    <location>
        <begin position="47"/>
        <end position="61"/>
    </location>
</feature>
<evidence type="ECO:0000313" key="3">
    <source>
        <dbReference type="Proteomes" id="UP001530377"/>
    </source>
</evidence>
<evidence type="ECO:0000313" key="2">
    <source>
        <dbReference type="EMBL" id="KAL3827110.1"/>
    </source>
</evidence>
<gene>
    <name evidence="2" type="ORF">ACHAXA_002345</name>
</gene>
<reference evidence="2 3" key="1">
    <citation type="submission" date="2024-10" db="EMBL/GenBank/DDBJ databases">
        <title>Updated reference genomes for cyclostephanoid diatoms.</title>
        <authorList>
            <person name="Roberts W.R."/>
            <person name="Alverson A.J."/>
        </authorList>
    </citation>
    <scope>NUCLEOTIDE SEQUENCE [LARGE SCALE GENOMIC DNA]</scope>
    <source>
        <strain evidence="2 3">AJA228-03</strain>
    </source>
</reference>
<dbReference type="AlphaFoldDB" id="A0ABD3SRW8"/>